<organism evidence="1 2">
    <name type="scientific">Massilia suwonensis</name>
    <dbReference type="NCBI Taxonomy" id="648895"/>
    <lineage>
        <taxon>Bacteria</taxon>
        <taxon>Pseudomonadati</taxon>
        <taxon>Pseudomonadota</taxon>
        <taxon>Betaproteobacteria</taxon>
        <taxon>Burkholderiales</taxon>
        <taxon>Oxalobacteraceae</taxon>
        <taxon>Telluria group</taxon>
        <taxon>Massilia</taxon>
    </lineage>
</organism>
<accession>A0ABW0MG92</accession>
<dbReference type="RefSeq" id="WP_379751817.1">
    <property type="nucleotide sequence ID" value="NZ_JBHSMR010000004.1"/>
</dbReference>
<reference evidence="2" key="1">
    <citation type="journal article" date="2019" name="Int. J. Syst. Evol. Microbiol.">
        <title>The Global Catalogue of Microorganisms (GCM) 10K type strain sequencing project: providing services to taxonomists for standard genome sequencing and annotation.</title>
        <authorList>
            <consortium name="The Broad Institute Genomics Platform"/>
            <consortium name="The Broad Institute Genome Sequencing Center for Infectious Disease"/>
            <person name="Wu L."/>
            <person name="Ma J."/>
        </authorList>
    </citation>
    <scope>NUCLEOTIDE SEQUENCE [LARGE SCALE GENOMIC DNA]</scope>
    <source>
        <strain evidence="2">CCUG 43111</strain>
    </source>
</reference>
<gene>
    <name evidence="1" type="ORF">ACFPQ5_03215</name>
</gene>
<proteinExistence type="predicted"/>
<dbReference type="Proteomes" id="UP001596101">
    <property type="component" value="Unassembled WGS sequence"/>
</dbReference>
<evidence type="ECO:0000313" key="2">
    <source>
        <dbReference type="Proteomes" id="UP001596101"/>
    </source>
</evidence>
<keyword evidence="2" id="KW-1185">Reference proteome</keyword>
<evidence type="ECO:0000313" key="1">
    <source>
        <dbReference type="EMBL" id="MFC5477184.1"/>
    </source>
</evidence>
<sequence>MGYLTLTEQHDRDFRRSMTYAVLRDMKVGADVLPRLRDAVVRWIGDGCMTISGFELDNTTKECTVQSGYVQVVNDDADS</sequence>
<protein>
    <submittedName>
        <fullName evidence="1">Uncharacterized protein</fullName>
    </submittedName>
</protein>
<name>A0ABW0MG92_9BURK</name>
<dbReference type="EMBL" id="JBHSMR010000004">
    <property type="protein sequence ID" value="MFC5477184.1"/>
    <property type="molecule type" value="Genomic_DNA"/>
</dbReference>
<comment type="caution">
    <text evidence="1">The sequence shown here is derived from an EMBL/GenBank/DDBJ whole genome shotgun (WGS) entry which is preliminary data.</text>
</comment>